<keyword evidence="2" id="KW-1185">Reference proteome</keyword>
<protein>
    <submittedName>
        <fullName evidence="1">Uncharacterized protein</fullName>
    </submittedName>
</protein>
<evidence type="ECO:0000313" key="2">
    <source>
        <dbReference type="Proteomes" id="UP001165960"/>
    </source>
</evidence>
<dbReference type="Proteomes" id="UP001165960">
    <property type="component" value="Unassembled WGS sequence"/>
</dbReference>
<evidence type="ECO:0000313" key="1">
    <source>
        <dbReference type="EMBL" id="KAJ9053902.1"/>
    </source>
</evidence>
<name>A0ACC2RUX4_9FUNG</name>
<organism evidence="1 2">
    <name type="scientific">Entomophthora muscae</name>
    <dbReference type="NCBI Taxonomy" id="34485"/>
    <lineage>
        <taxon>Eukaryota</taxon>
        <taxon>Fungi</taxon>
        <taxon>Fungi incertae sedis</taxon>
        <taxon>Zoopagomycota</taxon>
        <taxon>Entomophthoromycotina</taxon>
        <taxon>Entomophthoromycetes</taxon>
        <taxon>Entomophthorales</taxon>
        <taxon>Entomophthoraceae</taxon>
        <taxon>Entomophthora</taxon>
    </lineage>
</organism>
<sequence length="299" mass="32766">MRDGSWVDQSLEYKREAILECVDMKSFYSIALISFATGDVFQSCQKSGQIALTYDGGPSPYTGTLLNILSDKEIKASFHFTGEYLNVPYIAAYAKQAVQDGHLVGVMCKDDLFNIKADNSSFFDGIASLQSRIEQTTGTKPNFLRVPYNPGPYPKDVVGKLEEMGFTLTTQNLDPEDYHLTKSPNDKSSVFNSFRAQIDMIVAPARGSFIATQHDIVPATVNQSPEIIEYLKKKDYDIVRLDQCVNKPATSLSKGADSPTSPSKGGSKSELSHKGKASCALAYHPALPLLFLATGFIFA</sequence>
<reference evidence="1" key="1">
    <citation type="submission" date="2022-04" db="EMBL/GenBank/DDBJ databases">
        <title>Genome of the entomopathogenic fungus Entomophthora muscae.</title>
        <authorList>
            <person name="Elya C."/>
            <person name="Lovett B.R."/>
            <person name="Lee E."/>
            <person name="Macias A.M."/>
            <person name="Hajek A.E."/>
            <person name="De Bivort B.L."/>
            <person name="Kasson M.T."/>
            <person name="De Fine Licht H.H."/>
            <person name="Stajich J.E."/>
        </authorList>
    </citation>
    <scope>NUCLEOTIDE SEQUENCE</scope>
    <source>
        <strain evidence="1">Berkeley</strain>
    </source>
</reference>
<gene>
    <name evidence="1" type="ORF">DSO57_1019834</name>
</gene>
<accession>A0ACC2RUX4</accession>
<dbReference type="EMBL" id="QTSX02006480">
    <property type="protein sequence ID" value="KAJ9053902.1"/>
    <property type="molecule type" value="Genomic_DNA"/>
</dbReference>
<proteinExistence type="predicted"/>
<comment type="caution">
    <text evidence="1">The sequence shown here is derived from an EMBL/GenBank/DDBJ whole genome shotgun (WGS) entry which is preliminary data.</text>
</comment>